<reference evidence="2 3" key="1">
    <citation type="submission" date="2020-04" db="EMBL/GenBank/DDBJ databases">
        <title>A novel species of genus Lactobacillus that was isolated from fermented food Zha-chili.</title>
        <authorList>
            <person name="Zhang Z."/>
        </authorList>
    </citation>
    <scope>NUCLEOTIDE SEQUENCE [LARGE SCALE GENOMIC DNA]</scope>
    <source>
        <strain evidence="3">HBUAS51383</strain>
    </source>
</reference>
<dbReference type="InterPro" id="IPR010982">
    <property type="entry name" value="Lambda_DNA-bd_dom_sf"/>
</dbReference>
<dbReference type="Pfam" id="PF13443">
    <property type="entry name" value="HTH_26"/>
    <property type="match status" value="1"/>
</dbReference>
<dbReference type="Gene3D" id="1.10.260.40">
    <property type="entry name" value="lambda repressor-like DNA-binding domains"/>
    <property type="match status" value="1"/>
</dbReference>
<sequence length="311" mass="35423">MKINLSKLLKNRDLSVSEFAEQSGLGRTTLSKLNNATDLPGKTKTETLITICKALNITLDELVSVRDYTHEVVDVFSQKVSTNDNALTTFVIIKSQTETKLFYSIYSLTATTSFDTQTDLKMEQAKHDLYVETARALGSKYDIKFNFNSASLREELASKIPTEDMSNLQDAERKIAISFDNQYKKYLFSIDMDSFKPTALTQIKKQNSDLYAKIMSYTPLSFDTLETITTDDEIKDLSQQIITKTKFELTNSIYFFWHFTNGYYGEKRTVAFDLTNGSAASVSNVDVRNNRQESFVANQLINHLFDSKKDQ</sequence>
<dbReference type="SMART" id="SM00530">
    <property type="entry name" value="HTH_XRE"/>
    <property type="match status" value="1"/>
</dbReference>
<proteinExistence type="predicted"/>
<protein>
    <submittedName>
        <fullName evidence="2">Helix-turn-helix transcriptional regulator</fullName>
    </submittedName>
</protein>
<dbReference type="PROSITE" id="PS50943">
    <property type="entry name" value="HTH_CROC1"/>
    <property type="match status" value="1"/>
</dbReference>
<dbReference type="CDD" id="cd00093">
    <property type="entry name" value="HTH_XRE"/>
    <property type="match status" value="1"/>
</dbReference>
<feature type="domain" description="HTH cro/C1-type" evidence="1">
    <location>
        <begin position="5"/>
        <end position="62"/>
    </location>
</feature>
<evidence type="ECO:0000259" key="1">
    <source>
        <dbReference type="PROSITE" id="PS50943"/>
    </source>
</evidence>
<keyword evidence="3" id="KW-1185">Reference proteome</keyword>
<dbReference type="Proteomes" id="UP000763447">
    <property type="component" value="Unassembled WGS sequence"/>
</dbReference>
<dbReference type="EMBL" id="JAAXLJ010000035">
    <property type="protein sequence ID" value="NLR19610.1"/>
    <property type="molecule type" value="Genomic_DNA"/>
</dbReference>
<name>A0ABX1L286_9LACO</name>
<organism evidence="2 3">
    <name type="scientific">Secundilactobacillus angelensis</name>
    <dbReference type="NCBI Taxonomy" id="2722706"/>
    <lineage>
        <taxon>Bacteria</taxon>
        <taxon>Bacillati</taxon>
        <taxon>Bacillota</taxon>
        <taxon>Bacilli</taxon>
        <taxon>Lactobacillales</taxon>
        <taxon>Lactobacillaceae</taxon>
        <taxon>Secundilactobacillus</taxon>
    </lineage>
</organism>
<gene>
    <name evidence="2" type="ORF">HC026_12000</name>
</gene>
<comment type="caution">
    <text evidence="2">The sequence shown here is derived from an EMBL/GenBank/DDBJ whole genome shotgun (WGS) entry which is preliminary data.</text>
</comment>
<dbReference type="InterPro" id="IPR001387">
    <property type="entry name" value="Cro/C1-type_HTH"/>
</dbReference>
<evidence type="ECO:0000313" key="3">
    <source>
        <dbReference type="Proteomes" id="UP000763447"/>
    </source>
</evidence>
<accession>A0ABX1L286</accession>
<evidence type="ECO:0000313" key="2">
    <source>
        <dbReference type="EMBL" id="NLR19610.1"/>
    </source>
</evidence>
<dbReference type="RefSeq" id="WP_168926151.1">
    <property type="nucleotide sequence ID" value="NZ_JAAXLJ010000035.1"/>
</dbReference>
<dbReference type="SUPFAM" id="SSF47413">
    <property type="entry name" value="lambda repressor-like DNA-binding domains"/>
    <property type="match status" value="1"/>
</dbReference>